<organism evidence="1 2">
    <name type="scientific">Alkalibacillus silvisoli</name>
    <dbReference type="NCBI Taxonomy" id="392823"/>
    <lineage>
        <taxon>Bacteria</taxon>
        <taxon>Bacillati</taxon>
        <taxon>Bacillota</taxon>
        <taxon>Bacilli</taxon>
        <taxon>Bacillales</taxon>
        <taxon>Bacillaceae</taxon>
        <taxon>Alkalibacillus</taxon>
    </lineage>
</organism>
<evidence type="ECO:0008006" key="3">
    <source>
        <dbReference type="Google" id="ProtNLM"/>
    </source>
</evidence>
<name>A0ABN0ZYV3_9BACI</name>
<sequence>MQRIGRMYVISALFLLNDCQADEEMVNDKVIDDPSGYDKIQAVIDEALAAAEP</sequence>
<reference evidence="1 2" key="1">
    <citation type="journal article" date="2019" name="Int. J. Syst. Evol. Microbiol.">
        <title>The Global Catalogue of Microorganisms (GCM) 10K type strain sequencing project: providing services to taxonomists for standard genome sequencing and annotation.</title>
        <authorList>
            <consortium name="The Broad Institute Genomics Platform"/>
            <consortium name="The Broad Institute Genome Sequencing Center for Infectious Disease"/>
            <person name="Wu L."/>
            <person name="Ma J."/>
        </authorList>
    </citation>
    <scope>NUCLEOTIDE SEQUENCE [LARGE SCALE GENOMIC DNA]</scope>
    <source>
        <strain evidence="1 2">JCM 14193</strain>
    </source>
</reference>
<accession>A0ABN0ZYV3</accession>
<dbReference type="Proteomes" id="UP001500740">
    <property type="component" value="Unassembled WGS sequence"/>
</dbReference>
<keyword evidence="2" id="KW-1185">Reference proteome</keyword>
<protein>
    <recommendedName>
        <fullName evidence="3">Secreted protein</fullName>
    </recommendedName>
</protein>
<proteinExistence type="predicted"/>
<dbReference type="EMBL" id="BAAACZ010000015">
    <property type="protein sequence ID" value="GAA0463535.1"/>
    <property type="molecule type" value="Genomic_DNA"/>
</dbReference>
<dbReference type="RefSeq" id="WP_343783315.1">
    <property type="nucleotide sequence ID" value="NZ_BAAACZ010000015.1"/>
</dbReference>
<gene>
    <name evidence="1" type="ORF">GCM10008935_19050</name>
</gene>
<evidence type="ECO:0000313" key="2">
    <source>
        <dbReference type="Proteomes" id="UP001500740"/>
    </source>
</evidence>
<comment type="caution">
    <text evidence="1">The sequence shown here is derived from an EMBL/GenBank/DDBJ whole genome shotgun (WGS) entry which is preliminary data.</text>
</comment>
<evidence type="ECO:0000313" key="1">
    <source>
        <dbReference type="EMBL" id="GAA0463535.1"/>
    </source>
</evidence>